<dbReference type="KEGG" id="vg:23301326"/>
<dbReference type="Proteomes" id="UP000203896">
    <property type="component" value="Segment"/>
</dbReference>
<evidence type="ECO:0000313" key="1">
    <source>
        <dbReference type="EMBL" id="CEO90618.1"/>
    </source>
</evidence>
<accession>A0A0B7MR28</accession>
<keyword evidence="2" id="KW-1185">Reference proteome</keyword>
<dbReference type="RefSeq" id="YP_009118698.1">
    <property type="nucleotide sequence ID" value="NC_025425.1"/>
</dbReference>
<reference evidence="1 2" key="1">
    <citation type="submission" date="2012-08" db="EMBL/GenBank/DDBJ databases">
        <title>Selection and characterization of a candidate therapeutic bacteriophage that lyses the German Escherichia coli O104:H4 outbreak strain.</title>
        <authorList>
            <person name="Merabishvilli M."/>
            <person name="De Vos D."/>
            <person name="Verbeken G."/>
            <person name="Kropinski A."/>
            <person name="Vandenheuvel D."/>
            <person name="Lavigne R."/>
            <person name="Wattiau P."/>
            <person name="Mast J."/>
            <person name="Ragimbeau C."/>
            <person name="Mossong J."/>
            <person name="Scheres J."/>
            <person name="Chanishvili N."/>
            <person name="Vaneechoutte M."/>
            <person name="Pirnay J.P."/>
        </authorList>
    </citation>
    <scope>NUCLEOTIDE SEQUENCE [LARGE SCALE GENOMIC DNA]</scope>
</reference>
<dbReference type="GeneID" id="23301326"/>
<organism evidence="1 2">
    <name type="scientific">Enterobacteria phage GEC-3S</name>
    <dbReference type="NCBI Taxonomy" id="1222338"/>
    <lineage>
        <taxon>Viruses</taxon>
        <taxon>Duplodnaviria</taxon>
        <taxon>Heunggongvirae</taxon>
        <taxon>Uroviricota</taxon>
        <taxon>Caudoviricetes</taxon>
        <taxon>Pantevenvirales</taxon>
        <taxon>Straboviridae</taxon>
        <taxon>Krischvirus</taxon>
        <taxon>Krischvirus gec3s</taxon>
    </lineage>
</organism>
<evidence type="ECO:0000313" key="2">
    <source>
        <dbReference type="Proteomes" id="UP000203896"/>
    </source>
</evidence>
<gene>
    <name evidence="1" type="primary">modB</name>
    <name evidence="1" type="ORF">BN201_0015</name>
</gene>
<name>A0A0B7MR28_9CAUD</name>
<sequence length="167" mass="19144">MQFTPEELNIIDEVMNSKENIDMSILNGLIEKTERLVHHEALYRGVSKREGRKLDTLIVGDSFVVERPMSFTPLQSTAEDFATDVYATGKIIAIKPTKPCMNYYEHAIDRVVSKEYDNPTTRLSLYAMLADERECIYKTGTTMILDEIEEVYACNGDLIEIYKFSLI</sequence>
<proteinExistence type="predicted"/>
<dbReference type="EMBL" id="HE978309">
    <property type="protein sequence ID" value="CEO90618.1"/>
    <property type="molecule type" value="Genomic_DNA"/>
</dbReference>
<protein>
    <submittedName>
        <fullName evidence="1">Putative ADP-ribosylase ModB</fullName>
    </submittedName>
</protein>